<reference evidence="1" key="1">
    <citation type="journal article" date="2023" name="Mol. Phylogenet. Evol.">
        <title>Genome-scale phylogeny and comparative genomics of the fungal order Sordariales.</title>
        <authorList>
            <person name="Hensen N."/>
            <person name="Bonometti L."/>
            <person name="Westerberg I."/>
            <person name="Brannstrom I.O."/>
            <person name="Guillou S."/>
            <person name="Cros-Aarteil S."/>
            <person name="Calhoun S."/>
            <person name="Haridas S."/>
            <person name="Kuo A."/>
            <person name="Mondo S."/>
            <person name="Pangilinan J."/>
            <person name="Riley R."/>
            <person name="LaButti K."/>
            <person name="Andreopoulos B."/>
            <person name="Lipzen A."/>
            <person name="Chen C."/>
            <person name="Yan M."/>
            <person name="Daum C."/>
            <person name="Ng V."/>
            <person name="Clum A."/>
            <person name="Steindorff A."/>
            <person name="Ohm R.A."/>
            <person name="Martin F."/>
            <person name="Silar P."/>
            <person name="Natvig D.O."/>
            <person name="Lalanne C."/>
            <person name="Gautier V."/>
            <person name="Ament-Velasquez S.L."/>
            <person name="Kruys A."/>
            <person name="Hutchinson M.I."/>
            <person name="Powell A.J."/>
            <person name="Barry K."/>
            <person name="Miller A.N."/>
            <person name="Grigoriev I.V."/>
            <person name="Debuchy R."/>
            <person name="Gladieux P."/>
            <person name="Hiltunen Thoren M."/>
            <person name="Johannesson H."/>
        </authorList>
    </citation>
    <scope>NUCLEOTIDE SEQUENCE</scope>
    <source>
        <strain evidence="1">PSN309</strain>
    </source>
</reference>
<protein>
    <submittedName>
        <fullName evidence="1">Uncharacterized protein</fullName>
    </submittedName>
</protein>
<evidence type="ECO:0000313" key="1">
    <source>
        <dbReference type="EMBL" id="KAK4192974.1"/>
    </source>
</evidence>
<organism evidence="1 2">
    <name type="scientific">Podospora australis</name>
    <dbReference type="NCBI Taxonomy" id="1536484"/>
    <lineage>
        <taxon>Eukaryota</taxon>
        <taxon>Fungi</taxon>
        <taxon>Dikarya</taxon>
        <taxon>Ascomycota</taxon>
        <taxon>Pezizomycotina</taxon>
        <taxon>Sordariomycetes</taxon>
        <taxon>Sordariomycetidae</taxon>
        <taxon>Sordariales</taxon>
        <taxon>Podosporaceae</taxon>
        <taxon>Podospora</taxon>
    </lineage>
</organism>
<name>A0AAN6X340_9PEZI</name>
<dbReference type="Proteomes" id="UP001302126">
    <property type="component" value="Unassembled WGS sequence"/>
</dbReference>
<accession>A0AAN6X340</accession>
<gene>
    <name evidence="1" type="ORF">QBC35DRAFT_482264</name>
</gene>
<dbReference type="EMBL" id="MU864352">
    <property type="protein sequence ID" value="KAK4192974.1"/>
    <property type="molecule type" value="Genomic_DNA"/>
</dbReference>
<dbReference type="AlphaFoldDB" id="A0AAN6X340"/>
<keyword evidence="2" id="KW-1185">Reference proteome</keyword>
<proteinExistence type="predicted"/>
<evidence type="ECO:0000313" key="2">
    <source>
        <dbReference type="Proteomes" id="UP001302126"/>
    </source>
</evidence>
<comment type="caution">
    <text evidence="1">The sequence shown here is derived from an EMBL/GenBank/DDBJ whole genome shotgun (WGS) entry which is preliminary data.</text>
</comment>
<reference evidence="1" key="2">
    <citation type="submission" date="2023-05" db="EMBL/GenBank/DDBJ databases">
        <authorList>
            <consortium name="Lawrence Berkeley National Laboratory"/>
            <person name="Steindorff A."/>
            <person name="Hensen N."/>
            <person name="Bonometti L."/>
            <person name="Westerberg I."/>
            <person name="Brannstrom I.O."/>
            <person name="Guillou S."/>
            <person name="Cros-Aarteil S."/>
            <person name="Calhoun S."/>
            <person name="Haridas S."/>
            <person name="Kuo A."/>
            <person name="Mondo S."/>
            <person name="Pangilinan J."/>
            <person name="Riley R."/>
            <person name="Labutti K."/>
            <person name="Andreopoulos B."/>
            <person name="Lipzen A."/>
            <person name="Chen C."/>
            <person name="Yanf M."/>
            <person name="Daum C."/>
            <person name="Ng V."/>
            <person name="Clum A."/>
            <person name="Ohm R."/>
            <person name="Martin F."/>
            <person name="Silar P."/>
            <person name="Natvig D."/>
            <person name="Lalanne C."/>
            <person name="Gautier V."/>
            <person name="Ament-Velasquez S.L."/>
            <person name="Kruys A."/>
            <person name="Hutchinson M.I."/>
            <person name="Powell A.J."/>
            <person name="Barry K."/>
            <person name="Miller A.N."/>
            <person name="Grigoriev I.V."/>
            <person name="Debuchy R."/>
            <person name="Gladieux P."/>
            <person name="Thoren M.H."/>
            <person name="Johannesson H."/>
        </authorList>
    </citation>
    <scope>NUCLEOTIDE SEQUENCE</scope>
    <source>
        <strain evidence="1">PSN309</strain>
    </source>
</reference>
<sequence>MISPIRTALLRRASPLASIPSSSSLINRQLALRQYSSQPAKKSQTGEFYKSWTRPVLKTATLAIFTYQLVYWAWCKMEVDEIKSDRNREITKLEAQVKLLERQRSNEKK</sequence>